<sequence length="102" mass="10730">MSPQYHSSAPVRPRGSISRVSILLVLFLATLAMVPQESHAFFGKIAKIARVARRIPGVGGKIGRITSMASRIPGVGGKIGAIKNVVGVRPGLTFTYLTPSSC</sequence>
<evidence type="ECO:0000313" key="3">
    <source>
        <dbReference type="Proteomes" id="UP000193411"/>
    </source>
</evidence>
<protein>
    <submittedName>
        <fullName evidence="2">Uncharacterized protein</fullName>
    </submittedName>
</protein>
<keyword evidence="1" id="KW-0732">Signal</keyword>
<reference evidence="2 3" key="1">
    <citation type="submission" date="2016-07" db="EMBL/GenBank/DDBJ databases">
        <title>Pervasive Adenine N6-methylation of Active Genes in Fungi.</title>
        <authorList>
            <consortium name="DOE Joint Genome Institute"/>
            <person name="Mondo S.J."/>
            <person name="Dannebaum R.O."/>
            <person name="Kuo R.C."/>
            <person name="Labutti K."/>
            <person name="Haridas S."/>
            <person name="Kuo A."/>
            <person name="Salamov A."/>
            <person name="Ahrendt S.R."/>
            <person name="Lipzen A."/>
            <person name="Sullivan W."/>
            <person name="Andreopoulos W.B."/>
            <person name="Clum A."/>
            <person name="Lindquist E."/>
            <person name="Daum C."/>
            <person name="Ramamoorthy G.K."/>
            <person name="Gryganskyi A."/>
            <person name="Culley D."/>
            <person name="Magnuson J.K."/>
            <person name="James T.Y."/>
            <person name="O'Malley M.A."/>
            <person name="Stajich J.E."/>
            <person name="Spatafora J.W."/>
            <person name="Visel A."/>
            <person name="Grigoriev I.V."/>
        </authorList>
    </citation>
    <scope>NUCLEOTIDE SEQUENCE [LARGE SCALE GENOMIC DNA]</scope>
    <source>
        <strain evidence="2 3">PL171</strain>
    </source>
</reference>
<name>A0A1Y2HGT7_9FUNG</name>
<proteinExistence type="predicted"/>
<dbReference type="Proteomes" id="UP000193411">
    <property type="component" value="Unassembled WGS sequence"/>
</dbReference>
<gene>
    <name evidence="2" type="ORF">BCR44DRAFT_1440466</name>
</gene>
<keyword evidence="3" id="KW-1185">Reference proteome</keyword>
<accession>A0A1Y2HGT7</accession>
<feature type="chain" id="PRO_5012485995" evidence="1">
    <location>
        <begin position="41"/>
        <end position="102"/>
    </location>
</feature>
<evidence type="ECO:0000256" key="1">
    <source>
        <dbReference type="SAM" id="SignalP"/>
    </source>
</evidence>
<evidence type="ECO:0000313" key="2">
    <source>
        <dbReference type="EMBL" id="ORZ32282.1"/>
    </source>
</evidence>
<dbReference type="EMBL" id="MCFL01000048">
    <property type="protein sequence ID" value="ORZ32282.1"/>
    <property type="molecule type" value="Genomic_DNA"/>
</dbReference>
<comment type="caution">
    <text evidence="2">The sequence shown here is derived from an EMBL/GenBank/DDBJ whole genome shotgun (WGS) entry which is preliminary data.</text>
</comment>
<dbReference type="AlphaFoldDB" id="A0A1Y2HGT7"/>
<organism evidence="2 3">
    <name type="scientific">Catenaria anguillulae PL171</name>
    <dbReference type="NCBI Taxonomy" id="765915"/>
    <lineage>
        <taxon>Eukaryota</taxon>
        <taxon>Fungi</taxon>
        <taxon>Fungi incertae sedis</taxon>
        <taxon>Blastocladiomycota</taxon>
        <taxon>Blastocladiomycetes</taxon>
        <taxon>Blastocladiales</taxon>
        <taxon>Catenariaceae</taxon>
        <taxon>Catenaria</taxon>
    </lineage>
</organism>
<feature type="signal peptide" evidence="1">
    <location>
        <begin position="1"/>
        <end position="40"/>
    </location>
</feature>